<protein>
    <submittedName>
        <fullName evidence="2">Uncharacterized protein</fullName>
    </submittedName>
</protein>
<accession>A0ABS5YKW5</accession>
<dbReference type="Proteomes" id="UP001519654">
    <property type="component" value="Unassembled WGS sequence"/>
</dbReference>
<dbReference type="RefSeq" id="WP_215786212.1">
    <property type="nucleotide sequence ID" value="NZ_JAHKKG010000003.1"/>
</dbReference>
<dbReference type="EMBL" id="JAHKKG010000003">
    <property type="protein sequence ID" value="MBU2664028.1"/>
    <property type="molecule type" value="Genomic_DNA"/>
</dbReference>
<feature type="transmembrane region" description="Helical" evidence="1">
    <location>
        <begin position="36"/>
        <end position="54"/>
    </location>
</feature>
<evidence type="ECO:0000256" key="1">
    <source>
        <dbReference type="SAM" id="Phobius"/>
    </source>
</evidence>
<keyword evidence="3" id="KW-1185">Reference proteome</keyword>
<comment type="caution">
    <text evidence="2">The sequence shown here is derived from an EMBL/GenBank/DDBJ whole genome shotgun (WGS) entry which is preliminary data.</text>
</comment>
<feature type="transmembrane region" description="Helical" evidence="1">
    <location>
        <begin position="12"/>
        <end position="30"/>
    </location>
</feature>
<gene>
    <name evidence="2" type="ORF">KOI35_11055</name>
</gene>
<keyword evidence="1" id="KW-1133">Transmembrane helix</keyword>
<sequence>MLRHAARAVPWLLVGAAALLIVGLLAAVRYDNWTLWPLQGTAVGLLAGAVGWCLDEPAAAVVDPAPRGLAWRTAARASGIVVLLAAWSGAVWWARDALFGHASTVLAQGLTAAAVATAWVTWRRSAGEATPGQRWATVVVPVVTAWALVRPFEEHIPVFPYAFSGWDTSIIGWSTAGIGAAVLLMLGAAGPARRVRR</sequence>
<organism evidence="2 3">
    <name type="scientific">Paractinoplanes bogorensis</name>
    <dbReference type="NCBI Taxonomy" id="1610840"/>
    <lineage>
        <taxon>Bacteria</taxon>
        <taxon>Bacillati</taxon>
        <taxon>Actinomycetota</taxon>
        <taxon>Actinomycetes</taxon>
        <taxon>Micromonosporales</taxon>
        <taxon>Micromonosporaceae</taxon>
        <taxon>Paractinoplanes</taxon>
    </lineage>
</organism>
<keyword evidence="1" id="KW-0472">Membrane</keyword>
<feature type="transmembrane region" description="Helical" evidence="1">
    <location>
        <begin position="170"/>
        <end position="189"/>
    </location>
</feature>
<reference evidence="2 3" key="1">
    <citation type="submission" date="2021-06" db="EMBL/GenBank/DDBJ databases">
        <title>Actinoplanes lichenicola sp. nov., and Actinoplanes ovalisporus sp. nov., isolated from lichen in Thailand.</title>
        <authorList>
            <person name="Saeng-In P."/>
            <person name="Kanchanasin P."/>
            <person name="Yuki M."/>
            <person name="Kudo T."/>
            <person name="Ohkuma M."/>
            <person name="Phongsopitanun W."/>
            <person name="Tanasupawat S."/>
        </authorList>
    </citation>
    <scope>NUCLEOTIDE SEQUENCE [LARGE SCALE GENOMIC DNA]</scope>
    <source>
        <strain evidence="2 3">NBRC 110975</strain>
    </source>
</reference>
<evidence type="ECO:0000313" key="3">
    <source>
        <dbReference type="Proteomes" id="UP001519654"/>
    </source>
</evidence>
<feature type="transmembrane region" description="Helical" evidence="1">
    <location>
        <begin position="99"/>
        <end position="122"/>
    </location>
</feature>
<name>A0ABS5YKW5_9ACTN</name>
<keyword evidence="1" id="KW-0812">Transmembrane</keyword>
<proteinExistence type="predicted"/>
<evidence type="ECO:0000313" key="2">
    <source>
        <dbReference type="EMBL" id="MBU2664028.1"/>
    </source>
</evidence>
<feature type="transmembrane region" description="Helical" evidence="1">
    <location>
        <begin position="74"/>
        <end position="93"/>
    </location>
</feature>